<comment type="similarity">
    <text evidence="1 2">Belongs to the MON1/SAND family.</text>
</comment>
<dbReference type="GO" id="GO:0035658">
    <property type="term" value="C:Mon1-Ccz1 complex"/>
    <property type="evidence" value="ECO:0007669"/>
    <property type="project" value="TreeGrafter"/>
</dbReference>
<dbReference type="InterPro" id="IPR043970">
    <property type="entry name" value="FUZ/MON1/HPS1_longin_3"/>
</dbReference>
<dbReference type="AlphaFoldDB" id="A0A852IMF5"/>
<accession>A0A852IMF5</accession>
<dbReference type="InterPro" id="IPR004353">
    <property type="entry name" value="Mon1"/>
</dbReference>
<feature type="domain" description="FUZ/MON1/HPS1 third Longin" evidence="5">
    <location>
        <begin position="187"/>
        <end position="259"/>
    </location>
</feature>
<evidence type="ECO:0000313" key="7">
    <source>
        <dbReference type="Proteomes" id="UP000627253"/>
    </source>
</evidence>
<evidence type="ECO:0000256" key="1">
    <source>
        <dbReference type="ARBA" id="ARBA00008968"/>
    </source>
</evidence>
<feature type="domain" description="FUZ/MON1/HPS1 second Longin" evidence="4">
    <location>
        <begin position="33"/>
        <end position="152"/>
    </location>
</feature>
<organism evidence="6 7">
    <name type="scientific">Tricholaema leucomelas</name>
    <name type="common">pied barbet</name>
    <dbReference type="NCBI Taxonomy" id="240729"/>
    <lineage>
        <taxon>Eukaryota</taxon>
        <taxon>Metazoa</taxon>
        <taxon>Chordata</taxon>
        <taxon>Craniata</taxon>
        <taxon>Vertebrata</taxon>
        <taxon>Euteleostomi</taxon>
        <taxon>Archelosauria</taxon>
        <taxon>Archosauria</taxon>
        <taxon>Dinosauria</taxon>
        <taxon>Saurischia</taxon>
        <taxon>Theropoda</taxon>
        <taxon>Coelurosauria</taxon>
        <taxon>Aves</taxon>
        <taxon>Neognathae</taxon>
        <taxon>Neoaves</taxon>
        <taxon>Telluraves</taxon>
        <taxon>Coraciimorphae</taxon>
        <taxon>Piciformes</taxon>
        <taxon>Lybiidae</taxon>
        <taxon>Tricholaema lacrymosa</taxon>
    </lineage>
</organism>
<gene>
    <name evidence="6" type="primary">Mon1b</name>
    <name evidence="6" type="ORF">TRILEU_R15437</name>
</gene>
<feature type="non-terminal residue" evidence="6">
    <location>
        <position position="259"/>
    </location>
</feature>
<name>A0A852IMF5_9PICI</name>
<feature type="non-terminal residue" evidence="6">
    <location>
        <position position="1"/>
    </location>
</feature>
<protein>
    <recommendedName>
        <fullName evidence="2">Vacuolar fusion protein MON1 homolog</fullName>
    </recommendedName>
</protein>
<feature type="region of interest" description="Disordered" evidence="3">
    <location>
        <begin position="110"/>
        <end position="129"/>
    </location>
</feature>
<comment type="caution">
    <text evidence="6">The sequence shown here is derived from an EMBL/GenBank/DDBJ whole genome shotgun (WGS) entry which is preliminary data.</text>
</comment>
<dbReference type="InterPro" id="IPR043971">
    <property type="entry name" value="FUZ/MON1/HPS1_longin_2"/>
</dbReference>
<dbReference type="EMBL" id="WAAF01006378">
    <property type="protein sequence ID" value="NXX41924.1"/>
    <property type="molecule type" value="Genomic_DNA"/>
</dbReference>
<comment type="function">
    <text evidence="2">Plays an important role in membrane trafficking through the secretory apparatus.</text>
</comment>
<dbReference type="OrthoDB" id="272411at2759"/>
<evidence type="ECO:0000259" key="5">
    <source>
        <dbReference type="Pfam" id="PF19038"/>
    </source>
</evidence>
<dbReference type="PANTHER" id="PTHR13027:SF13">
    <property type="entry name" value="VACUOLAR FUSION PROTEIN MON1 HOMOLOG B"/>
    <property type="match status" value="1"/>
</dbReference>
<keyword evidence="7" id="KW-1185">Reference proteome</keyword>
<dbReference type="GO" id="GO:0006623">
    <property type="term" value="P:protein targeting to vacuole"/>
    <property type="evidence" value="ECO:0007669"/>
    <property type="project" value="UniProtKB-UniRule"/>
</dbReference>
<reference evidence="6" key="1">
    <citation type="submission" date="2020-02" db="EMBL/GenBank/DDBJ databases">
        <title>Bird 10,000 Genomes (B10K) Project - Family phase.</title>
        <authorList>
            <person name="Zhang G."/>
        </authorList>
    </citation>
    <scope>NUCLEOTIDE SEQUENCE</scope>
    <source>
        <strain evidence="6">B10K-DU-002-37</strain>
        <tissue evidence="6">Muscle</tissue>
    </source>
</reference>
<dbReference type="Pfam" id="PF19038">
    <property type="entry name" value="Fuz_longin_3"/>
    <property type="match status" value="1"/>
</dbReference>
<dbReference type="Pfam" id="PF19037">
    <property type="entry name" value="Fuz_longin_2"/>
    <property type="match status" value="1"/>
</dbReference>
<evidence type="ECO:0000256" key="3">
    <source>
        <dbReference type="SAM" id="MobiDB-lite"/>
    </source>
</evidence>
<sequence>ARCLPLPAPLRRCLSAALRRAAASSPFPAPALALLAAGGRLVTVARQKALAEGGRLCASDLHLLLNLLGGGGGGGRGGGGGEGEVWTPVCLPSFNPDSYFYAYAARLGEGEEEEEEEEEGEREAEGSGRGGLTLILLSTEREGFYAAAACRRRLEGALRAQGCWQELAAAVRAGGGGYGAARPGAPELRHFLYKPLQGPEEMQQLPQFTSPELEEPYSSEEEQLRLFDLYHHLHGRVHSPQRPLRLLYHVAEKETLLAW</sequence>
<proteinExistence type="inferred from homology"/>
<evidence type="ECO:0000256" key="2">
    <source>
        <dbReference type="RuleBase" id="RU367048"/>
    </source>
</evidence>
<dbReference type="Proteomes" id="UP000627253">
    <property type="component" value="Unassembled WGS sequence"/>
</dbReference>
<dbReference type="GO" id="GO:0016192">
    <property type="term" value="P:vesicle-mediated transport"/>
    <property type="evidence" value="ECO:0007669"/>
    <property type="project" value="InterPro"/>
</dbReference>
<dbReference type="PANTHER" id="PTHR13027">
    <property type="entry name" value="SAND PROTEIN-RELATED"/>
    <property type="match status" value="1"/>
</dbReference>
<evidence type="ECO:0000313" key="6">
    <source>
        <dbReference type="EMBL" id="NXX41924.1"/>
    </source>
</evidence>
<feature type="compositionally biased region" description="Acidic residues" evidence="3">
    <location>
        <begin position="110"/>
        <end position="122"/>
    </location>
</feature>
<evidence type="ECO:0000259" key="4">
    <source>
        <dbReference type="Pfam" id="PF19037"/>
    </source>
</evidence>